<proteinExistence type="predicted"/>
<sequence>MTCLIELQGKMANDHRHFINQDHGSRRRVWVPGPVIVGAGPSGLAAAACLKDKGVPSVVLERSNCIASLWQFKTYDRLRLHLPKKFCELPMMPFPEHYPMYPSKQQFLEYLEDYAKRFGIKPVFEQAVESAEYDESLGLWRVMSVGLKGEEVEYVCRWLVVATGENAEAVVPEIKGMENFGGEVRHTAEYKSGSGFRGKKVLVVGCGNSGMEVCLDLCNHNAHPSLVVRDSVHILPQEMLGRSTFGLSMWLLKWLPIRFVDRFLLIMSWLIFGNTSDFGLNRPKVGPLELKNKTGKTPVLDVGTLAKIKNGDIKIHPSIQSVGNHSVQFVNGRVEVFDAIILATGYKSNTPYWLKENRMFSEKDGMPRKPFPQGWKGERGLYAVGFTKRGLFGSSMDAKRVSEDIEKFWKAEAKHLSMTIARSFTLQPSVFPVFSCYDLENVNANDPGEEPDGEIEPIEEDFSQKPFVNKNKSIIDFYLVREASFSGESENMVNYMLYITAELENLTNFQPMAGVDDPNFTYYFKLKCENCGEVTDKETCVSLSETLPLAKKGTTNLIQKCKFCKREGTVTMIPGRGSPLTHDYSETGKYAPLMIFDCRGFEPLDFAFSSGWKAESLEGTKFEDINLDGGDFAEYDEKGECGVMISNVRSMFKVVDLSKKNF</sequence>
<gene>
    <name evidence="1" type="ORF">L1987_72413</name>
</gene>
<reference evidence="2" key="1">
    <citation type="journal article" date="2022" name="Mol. Ecol. Resour.">
        <title>The genomes of chicory, endive, great burdock and yacon provide insights into Asteraceae palaeo-polyploidization history and plant inulin production.</title>
        <authorList>
            <person name="Fan W."/>
            <person name="Wang S."/>
            <person name="Wang H."/>
            <person name="Wang A."/>
            <person name="Jiang F."/>
            <person name="Liu H."/>
            <person name="Zhao H."/>
            <person name="Xu D."/>
            <person name="Zhang Y."/>
        </authorList>
    </citation>
    <scope>NUCLEOTIDE SEQUENCE [LARGE SCALE GENOMIC DNA]</scope>
    <source>
        <strain evidence="2">cv. Yunnan</strain>
    </source>
</reference>
<name>A0ACB9AUB5_9ASTR</name>
<dbReference type="Proteomes" id="UP001056120">
    <property type="component" value="Linkage Group LG24"/>
</dbReference>
<organism evidence="1 2">
    <name type="scientific">Smallanthus sonchifolius</name>
    <dbReference type="NCBI Taxonomy" id="185202"/>
    <lineage>
        <taxon>Eukaryota</taxon>
        <taxon>Viridiplantae</taxon>
        <taxon>Streptophyta</taxon>
        <taxon>Embryophyta</taxon>
        <taxon>Tracheophyta</taxon>
        <taxon>Spermatophyta</taxon>
        <taxon>Magnoliopsida</taxon>
        <taxon>eudicotyledons</taxon>
        <taxon>Gunneridae</taxon>
        <taxon>Pentapetalae</taxon>
        <taxon>asterids</taxon>
        <taxon>campanulids</taxon>
        <taxon>Asterales</taxon>
        <taxon>Asteraceae</taxon>
        <taxon>Asteroideae</taxon>
        <taxon>Heliantheae alliance</taxon>
        <taxon>Millerieae</taxon>
        <taxon>Smallanthus</taxon>
    </lineage>
</organism>
<comment type="caution">
    <text evidence="1">The sequence shown here is derived from an EMBL/GenBank/DDBJ whole genome shotgun (WGS) entry which is preliminary data.</text>
</comment>
<keyword evidence="2" id="KW-1185">Reference proteome</keyword>
<reference evidence="1 2" key="2">
    <citation type="journal article" date="2022" name="Mol. Ecol. Resour.">
        <title>The genomes of chicory, endive, great burdock and yacon provide insights into Asteraceae paleo-polyploidization history and plant inulin production.</title>
        <authorList>
            <person name="Fan W."/>
            <person name="Wang S."/>
            <person name="Wang H."/>
            <person name="Wang A."/>
            <person name="Jiang F."/>
            <person name="Liu H."/>
            <person name="Zhao H."/>
            <person name="Xu D."/>
            <person name="Zhang Y."/>
        </authorList>
    </citation>
    <scope>NUCLEOTIDE SEQUENCE [LARGE SCALE GENOMIC DNA]</scope>
    <source>
        <strain evidence="2">cv. Yunnan</strain>
        <tissue evidence="1">Leaves</tissue>
    </source>
</reference>
<dbReference type="EMBL" id="CM042041">
    <property type="protein sequence ID" value="KAI3713827.1"/>
    <property type="molecule type" value="Genomic_DNA"/>
</dbReference>
<evidence type="ECO:0000313" key="1">
    <source>
        <dbReference type="EMBL" id="KAI3713827.1"/>
    </source>
</evidence>
<accession>A0ACB9AUB5</accession>
<protein>
    <submittedName>
        <fullName evidence="1">Uncharacterized protein</fullName>
    </submittedName>
</protein>
<evidence type="ECO:0000313" key="2">
    <source>
        <dbReference type="Proteomes" id="UP001056120"/>
    </source>
</evidence>